<evidence type="ECO:0000256" key="3">
    <source>
        <dbReference type="SAM" id="SignalP"/>
    </source>
</evidence>
<dbReference type="InterPro" id="IPR012533">
    <property type="entry name" value="YcnI-copper_dom"/>
</dbReference>
<feature type="transmembrane region" description="Helical" evidence="2">
    <location>
        <begin position="220"/>
        <end position="244"/>
    </location>
</feature>
<keyword evidence="2" id="KW-1133">Transmembrane helix</keyword>
<protein>
    <recommendedName>
        <fullName evidence="4">YncI copper-binding domain-containing protein</fullName>
    </recommendedName>
</protein>
<name>A0A225CJT2_9MICO</name>
<dbReference type="InterPro" id="IPR006311">
    <property type="entry name" value="TAT_signal"/>
</dbReference>
<keyword evidence="2" id="KW-0472">Membrane</keyword>
<sequence length="255" mass="25626">MTTSSTPAPRRRILRSATALVGGVALAVAMPLAASAHVRVSPDQATAGSYSTLTFKVPTESATATTTSVTVDLPKDTPFSSLSTEPVPGWTAKVTTEKLDTPVKTDDATITDAPIEVTWTADDGVGLKAGEFQRFTVSVGPVPETGSIMLPAHQGYSDGSVVDWDQATPASGEEPEHPAPTLYVQDAPPADAMSAMSTTAPGASAATATTASSTDAAGSAVAVGLGVGGLAFGAVALVVAVFALTRVRREGGGQA</sequence>
<dbReference type="InterPro" id="IPR038507">
    <property type="entry name" value="YcnI-like_sf"/>
</dbReference>
<dbReference type="OrthoDB" id="9810871at2"/>
<feature type="domain" description="YncI copper-binding" evidence="4">
    <location>
        <begin position="37"/>
        <end position="183"/>
    </location>
</feature>
<reference evidence="5" key="1">
    <citation type="submission" date="2017-08" db="EMBL/GenBank/DDBJ databases">
        <title>Genomes of multiple Clavibacter strains from different subspecies.</title>
        <authorList>
            <person name="Yuan X.-K."/>
            <person name="Li X.-S."/>
            <person name="Nie J."/>
            <person name="De Boer S.H."/>
        </authorList>
    </citation>
    <scope>NUCLEOTIDE SEQUENCE [LARGE SCALE GENOMIC DNA]</scope>
    <source>
        <strain evidence="5">ATCC 33566</strain>
    </source>
</reference>
<feature type="chain" id="PRO_5012013747" description="YncI copper-binding domain-containing protein" evidence="3">
    <location>
        <begin position="37"/>
        <end position="255"/>
    </location>
</feature>
<keyword evidence="3" id="KW-0732">Signal</keyword>
<comment type="caution">
    <text evidence="5">The sequence shown here is derived from an EMBL/GenBank/DDBJ whole genome shotgun (WGS) entry which is preliminary data.</text>
</comment>
<feature type="signal peptide" evidence="3">
    <location>
        <begin position="1"/>
        <end position="36"/>
    </location>
</feature>
<proteinExistence type="predicted"/>
<accession>A0A225CJT2</accession>
<gene>
    <name evidence="5" type="ORF">B5P24_02635</name>
</gene>
<evidence type="ECO:0000313" key="6">
    <source>
        <dbReference type="Proteomes" id="UP000215316"/>
    </source>
</evidence>
<organism evidence="5 6">
    <name type="scientific">Clavibacter tessellarius</name>
    <dbReference type="NCBI Taxonomy" id="31965"/>
    <lineage>
        <taxon>Bacteria</taxon>
        <taxon>Bacillati</taxon>
        <taxon>Actinomycetota</taxon>
        <taxon>Actinomycetes</taxon>
        <taxon>Micrococcales</taxon>
        <taxon>Microbacteriaceae</taxon>
        <taxon>Clavibacter</taxon>
    </lineage>
</organism>
<dbReference type="Gene3D" id="2.60.40.2230">
    <property type="entry name" value="Uncharacterised protein YcnI-like PF07987, DUF1775"/>
    <property type="match status" value="1"/>
</dbReference>
<dbReference type="RefSeq" id="WP_094126397.1">
    <property type="nucleotide sequence ID" value="NZ_CP040788.1"/>
</dbReference>
<dbReference type="EMBL" id="MZMQ01000001">
    <property type="protein sequence ID" value="OQJ62002.1"/>
    <property type="molecule type" value="Genomic_DNA"/>
</dbReference>
<evidence type="ECO:0000256" key="1">
    <source>
        <dbReference type="SAM" id="MobiDB-lite"/>
    </source>
</evidence>
<keyword evidence="6" id="KW-1185">Reference proteome</keyword>
<evidence type="ECO:0000256" key="2">
    <source>
        <dbReference type="SAM" id="Phobius"/>
    </source>
</evidence>
<evidence type="ECO:0000313" key="5">
    <source>
        <dbReference type="EMBL" id="OQJ62002.1"/>
    </source>
</evidence>
<dbReference type="CDD" id="cd08545">
    <property type="entry name" value="YcnI_like"/>
    <property type="match status" value="1"/>
</dbReference>
<dbReference type="Proteomes" id="UP000215316">
    <property type="component" value="Unassembled WGS sequence"/>
</dbReference>
<dbReference type="PROSITE" id="PS51318">
    <property type="entry name" value="TAT"/>
    <property type="match status" value="1"/>
</dbReference>
<feature type="region of interest" description="Disordered" evidence="1">
    <location>
        <begin position="163"/>
        <end position="185"/>
    </location>
</feature>
<dbReference type="Pfam" id="PF07987">
    <property type="entry name" value="DUF1775"/>
    <property type="match status" value="1"/>
</dbReference>
<evidence type="ECO:0000259" key="4">
    <source>
        <dbReference type="Pfam" id="PF07987"/>
    </source>
</evidence>
<keyword evidence="2" id="KW-0812">Transmembrane</keyword>
<dbReference type="AlphaFoldDB" id="A0A225CJT2"/>